<dbReference type="InterPro" id="IPR014710">
    <property type="entry name" value="RmlC-like_jellyroll"/>
</dbReference>
<dbReference type="CDD" id="cd00438">
    <property type="entry name" value="cupin_RmlC"/>
    <property type="match status" value="1"/>
</dbReference>
<name>A0A1G7NCL6_9FIRM</name>
<dbReference type="GO" id="GO:0000271">
    <property type="term" value="P:polysaccharide biosynthetic process"/>
    <property type="evidence" value="ECO:0007669"/>
    <property type="project" value="TreeGrafter"/>
</dbReference>
<comment type="catalytic activity">
    <reaction evidence="3">
        <text>dTDP-4-dehydro-6-deoxy-alpha-D-glucose = dTDP-4-dehydro-beta-L-rhamnose</text>
        <dbReference type="Rhea" id="RHEA:16969"/>
        <dbReference type="ChEBI" id="CHEBI:57649"/>
        <dbReference type="ChEBI" id="CHEBI:62830"/>
        <dbReference type="EC" id="5.1.3.13"/>
    </reaction>
</comment>
<feature type="site" description="Participates in a stacking interaction with the thymidine ring of dTDP-4-oxo-6-deoxyglucose" evidence="2">
    <location>
        <position position="136"/>
    </location>
</feature>
<dbReference type="NCBIfam" id="TIGR01221">
    <property type="entry name" value="rmlC"/>
    <property type="match status" value="1"/>
</dbReference>
<dbReference type="InterPro" id="IPR011051">
    <property type="entry name" value="RmlC_Cupin_sf"/>
</dbReference>
<protein>
    <recommendedName>
        <fullName evidence="3">dTDP-4-dehydrorhamnose 3,5-epimerase</fullName>
        <ecNumber evidence="3">5.1.3.13</ecNumber>
    </recommendedName>
    <alternativeName>
        <fullName evidence="3">Thymidine diphospho-4-keto-rhamnose 3,5-epimerase</fullName>
    </alternativeName>
</protein>
<evidence type="ECO:0000256" key="1">
    <source>
        <dbReference type="PIRSR" id="PIRSR600888-1"/>
    </source>
</evidence>
<gene>
    <name evidence="4" type="ORF">SAMN05660235_02515</name>
</gene>
<comment type="pathway">
    <text evidence="3">Carbohydrate biosynthesis; dTDP-L-rhamnose biosynthesis.</text>
</comment>
<evidence type="ECO:0000313" key="4">
    <source>
        <dbReference type="EMBL" id="SDF71696.1"/>
    </source>
</evidence>
<dbReference type="InterPro" id="IPR000888">
    <property type="entry name" value="RmlC-like"/>
</dbReference>
<dbReference type="UniPathway" id="UPA00124"/>
<dbReference type="STRING" id="1123285.SAMN05660235_02515"/>
<dbReference type="AlphaFoldDB" id="A0A1G7NCL6"/>
<feature type="active site" description="Proton acceptor" evidence="1">
    <location>
        <position position="61"/>
    </location>
</feature>
<feature type="active site" description="Proton donor" evidence="1">
    <location>
        <position position="130"/>
    </location>
</feature>
<dbReference type="GO" id="GO:0005829">
    <property type="term" value="C:cytosol"/>
    <property type="evidence" value="ECO:0007669"/>
    <property type="project" value="TreeGrafter"/>
</dbReference>
<dbReference type="GO" id="GO:0008830">
    <property type="term" value="F:dTDP-4-dehydrorhamnose 3,5-epimerase activity"/>
    <property type="evidence" value="ECO:0007669"/>
    <property type="project" value="UniProtKB-UniRule"/>
</dbReference>
<organism evidence="4 5">
    <name type="scientific">Sporolituus thermophilus DSM 23256</name>
    <dbReference type="NCBI Taxonomy" id="1123285"/>
    <lineage>
        <taxon>Bacteria</taxon>
        <taxon>Bacillati</taxon>
        <taxon>Bacillota</taxon>
        <taxon>Negativicutes</taxon>
        <taxon>Selenomonadales</taxon>
        <taxon>Sporomusaceae</taxon>
        <taxon>Sporolituus</taxon>
    </lineage>
</organism>
<accession>A0A1G7NCL6</accession>
<dbReference type="PANTHER" id="PTHR21047:SF2">
    <property type="entry name" value="THYMIDINE DIPHOSPHO-4-KETO-RHAMNOSE 3,5-EPIMERASE"/>
    <property type="match status" value="1"/>
</dbReference>
<dbReference type="Gene3D" id="2.60.120.10">
    <property type="entry name" value="Jelly Rolls"/>
    <property type="match status" value="1"/>
</dbReference>
<dbReference type="PANTHER" id="PTHR21047">
    <property type="entry name" value="DTDP-6-DEOXY-D-GLUCOSE-3,5 EPIMERASE"/>
    <property type="match status" value="1"/>
</dbReference>
<keyword evidence="5" id="KW-1185">Reference proteome</keyword>
<evidence type="ECO:0000313" key="5">
    <source>
        <dbReference type="Proteomes" id="UP000243333"/>
    </source>
</evidence>
<dbReference type="GO" id="GO:0019305">
    <property type="term" value="P:dTDP-rhamnose biosynthetic process"/>
    <property type="evidence" value="ECO:0007669"/>
    <property type="project" value="UniProtKB-UniRule"/>
</dbReference>
<dbReference type="EC" id="5.1.3.13" evidence="3"/>
<dbReference type="Pfam" id="PF00908">
    <property type="entry name" value="dTDP_sugar_isom"/>
    <property type="match status" value="1"/>
</dbReference>
<evidence type="ECO:0000256" key="2">
    <source>
        <dbReference type="PIRSR" id="PIRSR600888-3"/>
    </source>
</evidence>
<comment type="similarity">
    <text evidence="3">Belongs to the dTDP-4-dehydrorhamnose 3,5-epimerase family.</text>
</comment>
<dbReference type="SUPFAM" id="SSF51182">
    <property type="entry name" value="RmlC-like cupins"/>
    <property type="match status" value="1"/>
</dbReference>
<comment type="subunit">
    <text evidence="3">Homodimer.</text>
</comment>
<keyword evidence="3" id="KW-0413">Isomerase</keyword>
<proteinExistence type="inferred from homology"/>
<sequence>MKVTETKLPGVLLIEPDVYEDSRGYFLETWNAARYKQYGLPEKFVQDNLSFSRRGVLRGLHFQNPNPQGKLVYVIQGEVFDVAVDIRPGSPTFGQWVGVTLSSDNKRQLYIPEGFAHGFCVMSEAALFAYKCTDFYNPKAEGGIIWNDPDIGIEWPVQEPVLNEKDKACPHLRDIPPERLVWYI</sequence>
<dbReference type="RefSeq" id="WP_093691382.1">
    <property type="nucleotide sequence ID" value="NZ_FNBU01000023.1"/>
</dbReference>
<dbReference type="EMBL" id="FNBU01000023">
    <property type="protein sequence ID" value="SDF71696.1"/>
    <property type="molecule type" value="Genomic_DNA"/>
</dbReference>
<comment type="function">
    <text evidence="3">Catalyzes the epimerization of the C3' and C5'positions of dTDP-6-deoxy-D-xylo-4-hexulose, forming dTDP-6-deoxy-L-lyxo-4-hexulose.</text>
</comment>
<evidence type="ECO:0000256" key="3">
    <source>
        <dbReference type="RuleBase" id="RU364069"/>
    </source>
</evidence>
<reference evidence="5" key="1">
    <citation type="submission" date="2016-10" db="EMBL/GenBank/DDBJ databases">
        <authorList>
            <person name="Varghese N."/>
            <person name="Submissions S."/>
        </authorList>
    </citation>
    <scope>NUCLEOTIDE SEQUENCE [LARGE SCALE GENOMIC DNA]</scope>
    <source>
        <strain evidence="5">DSM 23256</strain>
    </source>
</reference>
<dbReference type="Proteomes" id="UP000243333">
    <property type="component" value="Unassembled WGS sequence"/>
</dbReference>
<dbReference type="OrthoDB" id="9800680at2"/>